<sequence>MLRWAIELSEYRMKCQPRLALKGQDMADFIAELPQKPSHLTDSPKEGWWELYVDGASRASDLGIGLILQSQIGFSCL</sequence>
<dbReference type="PANTHER" id="PTHR48475">
    <property type="entry name" value="RIBONUCLEASE H"/>
    <property type="match status" value="1"/>
</dbReference>
<dbReference type="EMBL" id="QGNW01001568">
    <property type="protein sequence ID" value="RVW36548.1"/>
    <property type="molecule type" value="Genomic_DNA"/>
</dbReference>
<protein>
    <recommendedName>
        <fullName evidence="3">Reverse transcriptase/retrotransposon-derived protein RNase H-like domain-containing protein</fullName>
    </recommendedName>
</protein>
<dbReference type="Proteomes" id="UP000288805">
    <property type="component" value="Unassembled WGS sequence"/>
</dbReference>
<evidence type="ECO:0000313" key="1">
    <source>
        <dbReference type="EMBL" id="RVW36548.1"/>
    </source>
</evidence>
<gene>
    <name evidence="1" type="ORF">CK203_072852</name>
</gene>
<evidence type="ECO:0008006" key="3">
    <source>
        <dbReference type="Google" id="ProtNLM"/>
    </source>
</evidence>
<accession>A0A438DM69</accession>
<reference evidence="1 2" key="1">
    <citation type="journal article" date="2018" name="PLoS Genet.">
        <title>Population sequencing reveals clonal diversity and ancestral inbreeding in the grapevine cultivar Chardonnay.</title>
        <authorList>
            <person name="Roach M.J."/>
            <person name="Johnson D.L."/>
            <person name="Bohlmann J."/>
            <person name="van Vuuren H.J."/>
            <person name="Jones S.J."/>
            <person name="Pretorius I.S."/>
            <person name="Schmidt S.A."/>
            <person name="Borneman A.R."/>
        </authorList>
    </citation>
    <scope>NUCLEOTIDE SEQUENCE [LARGE SCALE GENOMIC DNA]</scope>
    <source>
        <strain evidence="2">cv. Chardonnay</strain>
        <tissue evidence="1">Leaf</tissue>
    </source>
</reference>
<name>A0A438DM69_VITVI</name>
<evidence type="ECO:0000313" key="2">
    <source>
        <dbReference type="Proteomes" id="UP000288805"/>
    </source>
</evidence>
<proteinExistence type="predicted"/>
<organism evidence="1 2">
    <name type="scientific">Vitis vinifera</name>
    <name type="common">Grape</name>
    <dbReference type="NCBI Taxonomy" id="29760"/>
    <lineage>
        <taxon>Eukaryota</taxon>
        <taxon>Viridiplantae</taxon>
        <taxon>Streptophyta</taxon>
        <taxon>Embryophyta</taxon>
        <taxon>Tracheophyta</taxon>
        <taxon>Spermatophyta</taxon>
        <taxon>Magnoliopsida</taxon>
        <taxon>eudicotyledons</taxon>
        <taxon>Gunneridae</taxon>
        <taxon>Pentapetalae</taxon>
        <taxon>rosids</taxon>
        <taxon>Vitales</taxon>
        <taxon>Vitaceae</taxon>
        <taxon>Viteae</taxon>
        <taxon>Vitis</taxon>
    </lineage>
</organism>
<comment type="caution">
    <text evidence="1">The sequence shown here is derived from an EMBL/GenBank/DDBJ whole genome shotgun (WGS) entry which is preliminary data.</text>
</comment>
<dbReference type="PANTHER" id="PTHR48475:SF2">
    <property type="entry name" value="RIBONUCLEASE H"/>
    <property type="match status" value="1"/>
</dbReference>
<dbReference type="AlphaFoldDB" id="A0A438DM69"/>